<accession>A0A6M3IXI0</accession>
<name>A0A6M3IXI0_9ZZZZ</name>
<dbReference type="AlphaFoldDB" id="A0A6M3IXI0"/>
<reference evidence="1" key="1">
    <citation type="submission" date="2020-03" db="EMBL/GenBank/DDBJ databases">
        <title>The deep terrestrial virosphere.</title>
        <authorList>
            <person name="Holmfeldt K."/>
            <person name="Nilsson E."/>
            <person name="Simone D."/>
            <person name="Lopez-Fernandez M."/>
            <person name="Wu X."/>
            <person name="de Brujin I."/>
            <person name="Lundin D."/>
            <person name="Andersson A."/>
            <person name="Bertilsson S."/>
            <person name="Dopson M."/>
        </authorList>
    </citation>
    <scope>NUCLEOTIDE SEQUENCE</scope>
    <source>
        <strain evidence="1">MM415B00899</strain>
    </source>
</reference>
<dbReference type="EMBL" id="MT141449">
    <property type="protein sequence ID" value="QJA61681.1"/>
    <property type="molecule type" value="Genomic_DNA"/>
</dbReference>
<evidence type="ECO:0000313" key="1">
    <source>
        <dbReference type="EMBL" id="QJA61681.1"/>
    </source>
</evidence>
<organism evidence="1">
    <name type="scientific">viral metagenome</name>
    <dbReference type="NCBI Taxonomy" id="1070528"/>
    <lineage>
        <taxon>unclassified sequences</taxon>
        <taxon>metagenomes</taxon>
        <taxon>organismal metagenomes</taxon>
    </lineage>
</organism>
<proteinExistence type="predicted"/>
<gene>
    <name evidence="1" type="ORF">MM415B00899_0013</name>
</gene>
<dbReference type="Pfam" id="PF05100">
    <property type="entry name" value="Phage_tail_L"/>
    <property type="match status" value="1"/>
</dbReference>
<dbReference type="GO" id="GO:0051536">
    <property type="term" value="F:iron-sulfur cluster binding"/>
    <property type="evidence" value="ECO:0007669"/>
    <property type="project" value="InterPro"/>
</dbReference>
<dbReference type="InterPro" id="IPR006487">
    <property type="entry name" value="Phage_lambda_L"/>
</dbReference>
<dbReference type="GO" id="GO:0030430">
    <property type="term" value="C:host cell cytoplasm"/>
    <property type="evidence" value="ECO:0007669"/>
    <property type="project" value="InterPro"/>
</dbReference>
<sequence length="215" mass="23566">MARDLNASLTFRAFELQGSGILQLFEVQVQASPVIYEYWTGYNATIDYFLPLTTTPQSYTPFPIVAGESETDDGSKVPAMQIHVGAVDQQIVAYIESNDALRRNRVRTVFVPYDEITNASACMVDTMYVDGAFIDHEKEIATFELTSKGAVANITVPTEAIRRDQCSAIYKNASTCGYAGAETSCRRTKDACASKSNVINFKGFPGIGTKRVILA</sequence>
<dbReference type="GO" id="GO:0046718">
    <property type="term" value="P:symbiont entry into host cell"/>
    <property type="evidence" value="ECO:0007669"/>
    <property type="project" value="InterPro"/>
</dbReference>
<protein>
    <submittedName>
        <fullName evidence="1">Putative tail protein</fullName>
    </submittedName>
</protein>